<dbReference type="Pfam" id="PF02518">
    <property type="entry name" value="HATPase_c"/>
    <property type="match status" value="1"/>
</dbReference>
<evidence type="ECO:0000256" key="5">
    <source>
        <dbReference type="ARBA" id="ARBA00022741"/>
    </source>
</evidence>
<keyword evidence="9" id="KW-1133">Transmembrane helix</keyword>
<evidence type="ECO:0000256" key="4">
    <source>
        <dbReference type="ARBA" id="ARBA00022679"/>
    </source>
</evidence>
<evidence type="ECO:0000256" key="9">
    <source>
        <dbReference type="SAM" id="Phobius"/>
    </source>
</evidence>
<dbReference type="RefSeq" id="WP_416343003.1">
    <property type="nucleotide sequence ID" value="NZ_JALQCY010000002.1"/>
</dbReference>
<proteinExistence type="predicted"/>
<dbReference type="PANTHER" id="PTHR24421:SF10">
    <property type="entry name" value="NITRATE_NITRITE SENSOR PROTEIN NARQ"/>
    <property type="match status" value="1"/>
</dbReference>
<feature type="transmembrane region" description="Helical" evidence="9">
    <location>
        <begin position="290"/>
        <end position="314"/>
    </location>
</feature>
<keyword evidence="5" id="KW-0547">Nucleotide-binding</keyword>
<keyword evidence="6 12" id="KW-0418">Kinase</keyword>
<comment type="caution">
    <text evidence="12">The sequence shown here is derived from an EMBL/GenBank/DDBJ whole genome shotgun (WGS) entry which is preliminary data.</text>
</comment>
<comment type="catalytic activity">
    <reaction evidence="1">
        <text>ATP + protein L-histidine = ADP + protein N-phospho-L-histidine.</text>
        <dbReference type="EC" id="2.7.13.3"/>
    </reaction>
</comment>
<dbReference type="EMBL" id="JALQCY010000002">
    <property type="protein sequence ID" value="MCK9793137.1"/>
    <property type="molecule type" value="Genomic_DNA"/>
</dbReference>
<evidence type="ECO:0000259" key="10">
    <source>
        <dbReference type="Pfam" id="PF02518"/>
    </source>
</evidence>
<evidence type="ECO:0000256" key="6">
    <source>
        <dbReference type="ARBA" id="ARBA00022777"/>
    </source>
</evidence>
<keyword evidence="3" id="KW-0597">Phosphoprotein</keyword>
<keyword evidence="13" id="KW-1185">Reference proteome</keyword>
<keyword evidence="7" id="KW-0067">ATP-binding</keyword>
<dbReference type="CDD" id="cd16917">
    <property type="entry name" value="HATPase_UhpB-NarQ-NarX-like"/>
    <property type="match status" value="1"/>
</dbReference>
<feature type="domain" description="Signal transduction histidine kinase subgroup 3 dimerisation and phosphoacceptor" evidence="11">
    <location>
        <begin position="72"/>
        <end position="132"/>
    </location>
</feature>
<dbReference type="InterPro" id="IPR050482">
    <property type="entry name" value="Sensor_HK_TwoCompSys"/>
</dbReference>
<evidence type="ECO:0000313" key="13">
    <source>
        <dbReference type="Proteomes" id="UP001651050"/>
    </source>
</evidence>
<evidence type="ECO:0000313" key="12">
    <source>
        <dbReference type="EMBL" id="MCK9793137.1"/>
    </source>
</evidence>
<dbReference type="PANTHER" id="PTHR24421">
    <property type="entry name" value="NITRATE/NITRITE SENSOR PROTEIN NARX-RELATED"/>
    <property type="match status" value="1"/>
</dbReference>
<protein>
    <recommendedName>
        <fullName evidence="2">histidine kinase</fullName>
        <ecNumber evidence="2">2.7.13.3</ecNumber>
    </recommendedName>
</protein>
<dbReference type="GO" id="GO:0016301">
    <property type="term" value="F:kinase activity"/>
    <property type="evidence" value="ECO:0007669"/>
    <property type="project" value="UniProtKB-KW"/>
</dbReference>
<evidence type="ECO:0000256" key="7">
    <source>
        <dbReference type="ARBA" id="ARBA00022840"/>
    </source>
</evidence>
<evidence type="ECO:0000256" key="8">
    <source>
        <dbReference type="ARBA" id="ARBA00023012"/>
    </source>
</evidence>
<gene>
    <name evidence="12" type="ORF">M1843_05170</name>
</gene>
<feature type="transmembrane region" description="Helical" evidence="9">
    <location>
        <begin position="31"/>
        <end position="54"/>
    </location>
</feature>
<dbReference type="Pfam" id="PF07730">
    <property type="entry name" value="HisKA_3"/>
    <property type="match status" value="1"/>
</dbReference>
<dbReference type="Gene3D" id="1.20.5.1930">
    <property type="match status" value="1"/>
</dbReference>
<keyword evidence="9" id="KW-0472">Membrane</keyword>
<evidence type="ECO:0000259" key="11">
    <source>
        <dbReference type="Pfam" id="PF07730"/>
    </source>
</evidence>
<sequence length="399" mass="42913">MVRSVARWLPVLLVAAQVVVGALAWQSRSWILLAFGELALVVGGTGLYGVVRYLDLRERYRRERETARQVAERRRLADEVHDLVGHELSVIGMRAALLQLRTTGDEAVLAGQVRSDAERAVTMLHETVATLQRTPWGDPDEADVGAVIDRFRRAGAQVRLVGDPDVLTGASAATRVTGHRVVREALTNSARHAPGEAVTVVVGRAGDTVTLEVRTHSRGMQAPAADRDEGRSGGLESLRRRVEAIGGTWQVATLADGHRVVARLPARATLESPDRAPEVSRVHAGTRRPFAALVGPLVLPAALVLLGGAGYWSWASHDATVEPVDAVALRVGMRAADAAPYLPDREAPVRLARAPAPEPGWVCRQYTDGNVPLAMATLEVCTDGVAVVRVTDLREEPLL</sequence>
<name>A0ABT0J0W7_9MICO</name>
<dbReference type="InterPro" id="IPR036890">
    <property type="entry name" value="HATPase_C_sf"/>
</dbReference>
<evidence type="ECO:0000256" key="2">
    <source>
        <dbReference type="ARBA" id="ARBA00012438"/>
    </source>
</evidence>
<dbReference type="InterPro" id="IPR003594">
    <property type="entry name" value="HATPase_dom"/>
</dbReference>
<dbReference type="Gene3D" id="3.30.565.10">
    <property type="entry name" value="Histidine kinase-like ATPase, C-terminal domain"/>
    <property type="match status" value="1"/>
</dbReference>
<keyword evidence="8" id="KW-0902">Two-component regulatory system</keyword>
<dbReference type="InterPro" id="IPR011712">
    <property type="entry name" value="Sig_transdc_His_kin_sub3_dim/P"/>
</dbReference>
<dbReference type="Proteomes" id="UP001651050">
    <property type="component" value="Unassembled WGS sequence"/>
</dbReference>
<evidence type="ECO:0000256" key="3">
    <source>
        <dbReference type="ARBA" id="ARBA00022553"/>
    </source>
</evidence>
<feature type="domain" description="Histidine kinase/HSP90-like ATPase" evidence="10">
    <location>
        <begin position="179"/>
        <end position="267"/>
    </location>
</feature>
<organism evidence="12 13">
    <name type="scientific">Isoptericola peretonis</name>
    <dbReference type="NCBI Taxonomy" id="2918523"/>
    <lineage>
        <taxon>Bacteria</taxon>
        <taxon>Bacillati</taxon>
        <taxon>Actinomycetota</taxon>
        <taxon>Actinomycetes</taxon>
        <taxon>Micrococcales</taxon>
        <taxon>Promicromonosporaceae</taxon>
        <taxon>Isoptericola</taxon>
    </lineage>
</organism>
<reference evidence="12 13" key="1">
    <citation type="submission" date="2022-02" db="EMBL/GenBank/DDBJ databases">
        <title>The car tank lid bacteriome: a reservoir of bacteria with potential in bioremediation of fuel.</title>
        <authorList>
            <person name="Vidal-Verdu A."/>
            <person name="Gomez-Martinez D."/>
            <person name="Latorre-Perez A."/>
            <person name="Pereto J."/>
            <person name="Porcar M."/>
        </authorList>
    </citation>
    <scope>NUCLEOTIDE SEQUENCE [LARGE SCALE GENOMIC DNA]</scope>
    <source>
        <strain evidence="12 13">4D.3</strain>
    </source>
</reference>
<dbReference type="SUPFAM" id="SSF55874">
    <property type="entry name" value="ATPase domain of HSP90 chaperone/DNA topoisomerase II/histidine kinase"/>
    <property type="match status" value="1"/>
</dbReference>
<accession>A0ABT0J0W7</accession>
<dbReference type="EC" id="2.7.13.3" evidence="2"/>
<keyword evidence="4" id="KW-0808">Transferase</keyword>
<keyword evidence="9" id="KW-0812">Transmembrane</keyword>
<evidence type="ECO:0000256" key="1">
    <source>
        <dbReference type="ARBA" id="ARBA00000085"/>
    </source>
</evidence>